<dbReference type="AlphaFoldDB" id="A0A1Y2D539"/>
<evidence type="ECO:0000256" key="8">
    <source>
        <dbReference type="ARBA" id="ARBA00023277"/>
    </source>
</evidence>
<dbReference type="STRING" id="1754190.A0A1Y2D539"/>
<keyword evidence="4 13" id="KW-0732">Signal</keyword>
<dbReference type="GO" id="GO:0030245">
    <property type="term" value="P:cellulose catabolic process"/>
    <property type="evidence" value="ECO:0007669"/>
    <property type="project" value="UniProtKB-KW"/>
</dbReference>
<keyword evidence="9" id="KW-0326">Glycosidase</keyword>
<organism evidence="15 16">
    <name type="scientific">Neocallimastix californiae</name>
    <dbReference type="NCBI Taxonomy" id="1754190"/>
    <lineage>
        <taxon>Eukaryota</taxon>
        <taxon>Fungi</taxon>
        <taxon>Fungi incertae sedis</taxon>
        <taxon>Chytridiomycota</taxon>
        <taxon>Chytridiomycota incertae sedis</taxon>
        <taxon>Neocallimastigomycetes</taxon>
        <taxon>Neocallimastigales</taxon>
        <taxon>Neocallimastigaceae</taxon>
        <taxon>Neocallimastix</taxon>
    </lineage>
</organism>
<dbReference type="PANTHER" id="PTHR39730:SF1">
    <property type="entry name" value="ENDOGLUCANASE 1"/>
    <property type="match status" value="1"/>
</dbReference>
<dbReference type="SUPFAM" id="SSF50685">
    <property type="entry name" value="Barwin-like endoglucanases"/>
    <property type="match status" value="1"/>
</dbReference>
<feature type="domain" description="CBM10" evidence="14">
    <location>
        <begin position="20"/>
        <end position="56"/>
    </location>
</feature>
<gene>
    <name evidence="15" type="ORF">LY90DRAFT_702396</name>
</gene>
<feature type="signal peptide" evidence="13">
    <location>
        <begin position="1"/>
        <end position="18"/>
    </location>
</feature>
<evidence type="ECO:0000256" key="13">
    <source>
        <dbReference type="SAM" id="SignalP"/>
    </source>
</evidence>
<name>A0A1Y2D539_9FUNG</name>
<dbReference type="InterPro" id="IPR000334">
    <property type="entry name" value="Glyco_hydro_45"/>
</dbReference>
<evidence type="ECO:0000256" key="10">
    <source>
        <dbReference type="ARBA" id="ARBA00023326"/>
    </source>
</evidence>
<keyword evidence="5" id="KW-0677">Repeat</keyword>
<comment type="catalytic activity">
    <reaction evidence="1 11">
        <text>Endohydrolysis of (1-&gt;4)-beta-D-glucosidic linkages in cellulose, lichenin and cereal beta-D-glucans.</text>
        <dbReference type="EC" id="3.2.1.4"/>
    </reaction>
</comment>
<dbReference type="PANTHER" id="PTHR39730">
    <property type="entry name" value="ENDOGLUCANASE 1"/>
    <property type="match status" value="1"/>
</dbReference>
<reference evidence="15 16" key="1">
    <citation type="submission" date="2016-08" db="EMBL/GenBank/DDBJ databases">
        <title>A Parts List for Fungal Cellulosomes Revealed by Comparative Genomics.</title>
        <authorList>
            <consortium name="DOE Joint Genome Institute"/>
            <person name="Haitjema C.H."/>
            <person name="Gilmore S.P."/>
            <person name="Henske J.K."/>
            <person name="Solomon K.V."/>
            <person name="De Groot R."/>
            <person name="Kuo A."/>
            <person name="Mondo S.J."/>
            <person name="Salamov A.A."/>
            <person name="Labutti K."/>
            <person name="Zhao Z."/>
            <person name="Chiniquy J."/>
            <person name="Barry K."/>
            <person name="Brewer H.M."/>
            <person name="Purvine S.O."/>
            <person name="Wright A.T."/>
            <person name="Boxma B."/>
            <person name="Van Alen T."/>
            <person name="Hackstein J.H."/>
            <person name="Baker S.E."/>
            <person name="Grigoriev I.V."/>
            <person name="O'Malley M.A."/>
        </authorList>
    </citation>
    <scope>NUCLEOTIDE SEQUENCE [LARGE SCALE GENOMIC DNA]</scope>
    <source>
        <strain evidence="15 16">G1</strain>
    </source>
</reference>
<evidence type="ECO:0000256" key="2">
    <source>
        <dbReference type="ARBA" id="ARBA00007793"/>
    </source>
</evidence>
<dbReference type="PROSITE" id="PS51763">
    <property type="entry name" value="CBM10"/>
    <property type="match status" value="2"/>
</dbReference>
<evidence type="ECO:0000256" key="7">
    <source>
        <dbReference type="ARBA" id="ARBA00023001"/>
    </source>
</evidence>
<dbReference type="EMBL" id="MCOG01000086">
    <property type="protein sequence ID" value="ORY54317.1"/>
    <property type="molecule type" value="Genomic_DNA"/>
</dbReference>
<dbReference type="Gene3D" id="3.90.1220.10">
    <property type="entry name" value="Cellulose docking domain, dockering"/>
    <property type="match status" value="2"/>
</dbReference>
<protein>
    <recommendedName>
        <fullName evidence="3 11">Cellulase</fullName>
        <ecNumber evidence="3 11">3.2.1.4</ecNumber>
    </recommendedName>
</protein>
<dbReference type="GO" id="GO:0008810">
    <property type="term" value="F:cellulase activity"/>
    <property type="evidence" value="ECO:0007669"/>
    <property type="project" value="UniProtKB-EC"/>
</dbReference>
<comment type="caution">
    <text evidence="15">The sequence shown here is derived from an EMBL/GenBank/DDBJ whole genome shotgun (WGS) entry which is preliminary data.</text>
</comment>
<keyword evidence="8" id="KW-0119">Carbohydrate metabolism</keyword>
<evidence type="ECO:0000256" key="3">
    <source>
        <dbReference type="ARBA" id="ARBA00012601"/>
    </source>
</evidence>
<evidence type="ECO:0000256" key="6">
    <source>
        <dbReference type="ARBA" id="ARBA00022801"/>
    </source>
</evidence>
<feature type="active site" description="Nucleophile" evidence="11">
    <location>
        <position position="146"/>
    </location>
</feature>
<evidence type="ECO:0000256" key="12">
    <source>
        <dbReference type="SAM" id="MobiDB-lite"/>
    </source>
</evidence>
<dbReference type="Pfam" id="PF02013">
    <property type="entry name" value="CBM_10"/>
    <property type="match status" value="2"/>
</dbReference>
<keyword evidence="16" id="KW-1185">Reference proteome</keyword>
<evidence type="ECO:0000313" key="16">
    <source>
        <dbReference type="Proteomes" id="UP000193920"/>
    </source>
</evidence>
<keyword evidence="6" id="KW-0378">Hydrolase</keyword>
<evidence type="ECO:0000256" key="5">
    <source>
        <dbReference type="ARBA" id="ARBA00022737"/>
    </source>
</evidence>
<evidence type="ECO:0000256" key="11">
    <source>
        <dbReference type="PROSITE-ProRule" id="PRU10069"/>
    </source>
</evidence>
<feature type="chain" id="PRO_5010990999" description="Cellulase" evidence="13">
    <location>
        <begin position="19"/>
        <end position="341"/>
    </location>
</feature>
<evidence type="ECO:0000256" key="4">
    <source>
        <dbReference type="ARBA" id="ARBA00022729"/>
    </source>
</evidence>
<feature type="region of interest" description="Disordered" evidence="12">
    <location>
        <begin position="110"/>
        <end position="135"/>
    </location>
</feature>
<dbReference type="Pfam" id="PF02015">
    <property type="entry name" value="Glyco_hydro_45"/>
    <property type="match status" value="1"/>
</dbReference>
<dbReference type="InterPro" id="IPR052288">
    <property type="entry name" value="GH45_Enzymes"/>
</dbReference>
<dbReference type="Gene3D" id="2.40.40.10">
    <property type="entry name" value="RlpA-like domain"/>
    <property type="match status" value="1"/>
</dbReference>
<dbReference type="EC" id="3.2.1.4" evidence="3 11"/>
<dbReference type="PROSITE" id="PS01140">
    <property type="entry name" value="GLYCOSYL_HYDROL_F45"/>
    <property type="match status" value="1"/>
</dbReference>
<evidence type="ECO:0000256" key="9">
    <source>
        <dbReference type="ARBA" id="ARBA00023295"/>
    </source>
</evidence>
<keyword evidence="10" id="KW-0624">Polysaccharide degradation</keyword>
<evidence type="ECO:0000256" key="1">
    <source>
        <dbReference type="ARBA" id="ARBA00000966"/>
    </source>
</evidence>
<dbReference type="InterPro" id="IPR002883">
    <property type="entry name" value="CBM10/Dockerin_dom"/>
</dbReference>
<feature type="compositionally biased region" description="Polar residues" evidence="12">
    <location>
        <begin position="115"/>
        <end position="133"/>
    </location>
</feature>
<evidence type="ECO:0000259" key="14">
    <source>
        <dbReference type="PROSITE" id="PS51763"/>
    </source>
</evidence>
<comment type="similarity">
    <text evidence="2">Belongs to the glycosyl hydrolase 45 (cellulase K) family.</text>
</comment>
<dbReference type="SUPFAM" id="SSF64571">
    <property type="entry name" value="Cellulose docking domain, dockering"/>
    <property type="match status" value="2"/>
</dbReference>
<keyword evidence="7" id="KW-0136">Cellulose degradation</keyword>
<dbReference type="InterPro" id="IPR009034">
    <property type="entry name" value="Dockerin_dom_fun_sf"/>
</dbReference>
<accession>A0A1Y2D539</accession>
<sequence>MNCKLLLTIIALIGTTNAASCWSSSLGYDCCDDCNTLYTDESGDWGVKNNDWCGIPTSCKSNTSNASCWSKALGYDCCDDCNTLYTDDSGDWGVKNNDWCGIPQNCKSGNDKPNDSSNPSTNTDTQATSPISNTKKRVGKTTRYWDCCKPSCAWNYKANVSKEVNSCYRDGSIVSIPWITSGCGGGDAFMCNDQQPWAINDKLSYGFAAANISGSDEEHWCCACFKITFTSTSIAGKEMIVQVTNTGGDLGENHFDIQMPGGGLGLFDGCSPQFGVDASKWGERYGGLTSEAGCDNLPKVLQPGCHWRFGWFENADNPAMEFEEVECPAELIKITGCARLA</sequence>
<evidence type="ECO:0000313" key="15">
    <source>
        <dbReference type="EMBL" id="ORY54317.1"/>
    </source>
</evidence>
<proteinExistence type="inferred from homology"/>
<dbReference type="OrthoDB" id="2104063at2759"/>
<dbReference type="InterPro" id="IPR036908">
    <property type="entry name" value="RlpA-like_sf"/>
</dbReference>
<dbReference type="Proteomes" id="UP000193920">
    <property type="component" value="Unassembled WGS sequence"/>
</dbReference>
<feature type="domain" description="CBM10" evidence="14">
    <location>
        <begin position="67"/>
        <end position="103"/>
    </location>
</feature>